<dbReference type="InterPro" id="IPR042095">
    <property type="entry name" value="SUMF_sf"/>
</dbReference>
<dbReference type="KEGG" id="pbap:Pla133_05040"/>
<dbReference type="InterPro" id="IPR011009">
    <property type="entry name" value="Kinase-like_dom_sf"/>
</dbReference>
<dbReference type="PANTHER" id="PTHR43289:SF6">
    <property type="entry name" value="SERINE_THREONINE-PROTEIN KINASE NEKL-3"/>
    <property type="match status" value="1"/>
</dbReference>
<name>A0A518BEL8_9BACT</name>
<dbReference type="Gene3D" id="1.10.510.10">
    <property type="entry name" value="Transferase(Phosphotransferase) domain 1"/>
    <property type="match status" value="1"/>
</dbReference>
<dbReference type="SMART" id="SM00220">
    <property type="entry name" value="S_TKc"/>
    <property type="match status" value="1"/>
</dbReference>
<evidence type="ECO:0000256" key="7">
    <source>
        <dbReference type="SAM" id="Phobius"/>
    </source>
</evidence>
<keyword evidence="4 5" id="KW-0067">ATP-binding</keyword>
<organism evidence="9 10">
    <name type="scientific">Engelhardtia mirabilis</name>
    <dbReference type="NCBI Taxonomy" id="2528011"/>
    <lineage>
        <taxon>Bacteria</taxon>
        <taxon>Pseudomonadati</taxon>
        <taxon>Planctomycetota</taxon>
        <taxon>Planctomycetia</taxon>
        <taxon>Planctomycetia incertae sedis</taxon>
        <taxon>Engelhardtia</taxon>
    </lineage>
</organism>
<proteinExistence type="predicted"/>
<dbReference type="PROSITE" id="PS00108">
    <property type="entry name" value="PROTEIN_KINASE_ST"/>
    <property type="match status" value="1"/>
</dbReference>
<dbReference type="Gene3D" id="3.30.200.20">
    <property type="entry name" value="Phosphorylase Kinase, domain 1"/>
    <property type="match status" value="1"/>
</dbReference>
<dbReference type="PROSITE" id="PS50011">
    <property type="entry name" value="PROTEIN_KINASE_DOM"/>
    <property type="match status" value="1"/>
</dbReference>
<dbReference type="GO" id="GO:0005524">
    <property type="term" value="F:ATP binding"/>
    <property type="evidence" value="ECO:0007669"/>
    <property type="project" value="UniProtKB-UniRule"/>
</dbReference>
<gene>
    <name evidence="9" type="primary">pknD_1</name>
    <name evidence="9" type="ORF">Pla133_05040</name>
</gene>
<evidence type="ECO:0000256" key="4">
    <source>
        <dbReference type="ARBA" id="ARBA00022840"/>
    </source>
</evidence>
<evidence type="ECO:0000313" key="9">
    <source>
        <dbReference type="EMBL" id="QDU65439.1"/>
    </source>
</evidence>
<dbReference type="SUPFAM" id="SSF56436">
    <property type="entry name" value="C-type lectin-like"/>
    <property type="match status" value="1"/>
</dbReference>
<sequence length="836" mass="90615">MGITQDDGGAISAAEIFAGYLAQREDDDAPEFEALIGEHPELDSELRRMHDLWSRVEPHVGRLIGDRPVLPSSAGTPPPRERYEIEGELGRGGMGVVLRVHDGALRRELALKVARPDNGPLGDRRRRRFLREARITARLAHPGILPVHEIHVDDTGRAAYSMPVVGGDTLEVILRRVAEGDPEWSRERVLGVLQRVCEALAHAHERGIVHRDLKPANIMVGAFGETYVVDWGLARSDRDGDSADGTALDWTPALDPDAAPGLTSDGDVVGTPAYMAPEQADGRMDDVGPASDTYAVGSMLYELLAGRPPYRGGGAREIVDRVRAGPPQPLERFDPTPPAELVAICERAMAREPRERYASIGALADDLRAHLEGRVVSAYATGGWAELTKWIQRNRGLAAALGTVVLVTLIGLLVILHLQRQRAREGLLAADGYRLRGYVAEAQELWPAVPATIPAMEAWLERARVLAGRRDEHRARLARTSGEGRDELVELLAAFDGLAGPQPDSDGGLIADVERRVAFARTLVERTLTPVADGGTTWADVRAAVAADPRFDGLDLAPQLGLVPIGPDPRTGLHEFAHLASGLPPVRDRSGQLVLEPASSIVLVLIPGGEATMGAWQPSDEHPEGSPHVDAAASPSESPVHTVSLEPFLIAKYELTRAQWLRITGELPILDWERSPDMQLPVCGLTWRMAMDAAKRIDLTLPTEAQWEYAARGGNPGRWWGDGGDTPLAEAEWFGPDGPAPVGTHLPNPFGLHDTMGNNFEWARERRGDYTDPVEPGDGARARPRPSVYRLVRGGSWGIPAHLARVSMRMVDGPDSARAVNGARLARAIRAEHLGS</sequence>
<evidence type="ECO:0000256" key="5">
    <source>
        <dbReference type="PROSITE-ProRule" id="PRU10141"/>
    </source>
</evidence>
<reference evidence="9 10" key="1">
    <citation type="submission" date="2019-02" db="EMBL/GenBank/DDBJ databases">
        <title>Deep-cultivation of Planctomycetes and their phenomic and genomic characterization uncovers novel biology.</title>
        <authorList>
            <person name="Wiegand S."/>
            <person name="Jogler M."/>
            <person name="Boedeker C."/>
            <person name="Pinto D."/>
            <person name="Vollmers J."/>
            <person name="Rivas-Marin E."/>
            <person name="Kohn T."/>
            <person name="Peeters S.H."/>
            <person name="Heuer A."/>
            <person name="Rast P."/>
            <person name="Oberbeckmann S."/>
            <person name="Bunk B."/>
            <person name="Jeske O."/>
            <person name="Meyerdierks A."/>
            <person name="Storesund J.E."/>
            <person name="Kallscheuer N."/>
            <person name="Luecker S."/>
            <person name="Lage O.M."/>
            <person name="Pohl T."/>
            <person name="Merkel B.J."/>
            <person name="Hornburger P."/>
            <person name="Mueller R.-W."/>
            <person name="Bruemmer F."/>
            <person name="Labrenz M."/>
            <person name="Spormann A.M."/>
            <person name="Op den Camp H."/>
            <person name="Overmann J."/>
            <person name="Amann R."/>
            <person name="Jetten M.S.M."/>
            <person name="Mascher T."/>
            <person name="Medema M.H."/>
            <person name="Devos D.P."/>
            <person name="Kaster A.-K."/>
            <person name="Ovreas L."/>
            <person name="Rohde M."/>
            <person name="Galperin M.Y."/>
            <person name="Jogler C."/>
        </authorList>
    </citation>
    <scope>NUCLEOTIDE SEQUENCE [LARGE SCALE GENOMIC DNA]</scope>
    <source>
        <strain evidence="9 10">Pla133</strain>
    </source>
</reference>
<evidence type="ECO:0000256" key="2">
    <source>
        <dbReference type="ARBA" id="ARBA00022741"/>
    </source>
</evidence>
<accession>A0A518BEL8</accession>
<dbReference type="SUPFAM" id="SSF56112">
    <property type="entry name" value="Protein kinase-like (PK-like)"/>
    <property type="match status" value="1"/>
</dbReference>
<dbReference type="PANTHER" id="PTHR43289">
    <property type="entry name" value="MITOGEN-ACTIVATED PROTEIN KINASE KINASE KINASE 20-RELATED"/>
    <property type="match status" value="1"/>
</dbReference>
<dbReference type="InterPro" id="IPR000719">
    <property type="entry name" value="Prot_kinase_dom"/>
</dbReference>
<dbReference type="RefSeq" id="WP_145062035.1">
    <property type="nucleotide sequence ID" value="NZ_CP036287.1"/>
</dbReference>
<evidence type="ECO:0000256" key="3">
    <source>
        <dbReference type="ARBA" id="ARBA00022777"/>
    </source>
</evidence>
<evidence type="ECO:0000256" key="6">
    <source>
        <dbReference type="SAM" id="MobiDB-lite"/>
    </source>
</evidence>
<dbReference type="Gene3D" id="3.90.1580.10">
    <property type="entry name" value="paralog of FGE (formylglycine-generating enzyme)"/>
    <property type="match status" value="1"/>
</dbReference>
<dbReference type="EMBL" id="CP036287">
    <property type="protein sequence ID" value="QDU65439.1"/>
    <property type="molecule type" value="Genomic_DNA"/>
</dbReference>
<keyword evidence="7" id="KW-0812">Transmembrane</keyword>
<feature type="region of interest" description="Disordered" evidence="6">
    <location>
        <begin position="240"/>
        <end position="270"/>
    </location>
</feature>
<keyword evidence="3 9" id="KW-0418">Kinase</keyword>
<feature type="binding site" evidence="5">
    <location>
        <position position="112"/>
    </location>
    <ligand>
        <name>ATP</name>
        <dbReference type="ChEBI" id="CHEBI:30616"/>
    </ligand>
</feature>
<keyword evidence="10" id="KW-1185">Reference proteome</keyword>
<keyword evidence="2 5" id="KW-0547">Nucleotide-binding</keyword>
<dbReference type="PROSITE" id="PS00107">
    <property type="entry name" value="PROTEIN_KINASE_ATP"/>
    <property type="match status" value="1"/>
</dbReference>
<dbReference type="CDD" id="cd14014">
    <property type="entry name" value="STKc_PknB_like"/>
    <property type="match status" value="1"/>
</dbReference>
<protein>
    <submittedName>
        <fullName evidence="9">Serine/threonine-protein kinase PknD</fullName>
        <ecNumber evidence="9">2.7.11.1</ecNumber>
    </submittedName>
</protein>
<feature type="region of interest" description="Disordered" evidence="6">
    <location>
        <begin position="614"/>
        <end position="638"/>
    </location>
</feature>
<dbReference type="EC" id="2.7.11.1" evidence="9"/>
<dbReference type="InterPro" id="IPR005532">
    <property type="entry name" value="SUMF_dom"/>
</dbReference>
<feature type="transmembrane region" description="Helical" evidence="7">
    <location>
        <begin position="397"/>
        <end position="418"/>
    </location>
</feature>
<dbReference type="Pfam" id="PF03781">
    <property type="entry name" value="FGE-sulfatase"/>
    <property type="match status" value="1"/>
</dbReference>
<feature type="domain" description="Protein kinase" evidence="8">
    <location>
        <begin position="83"/>
        <end position="371"/>
    </location>
</feature>
<dbReference type="Proteomes" id="UP000316921">
    <property type="component" value="Chromosome"/>
</dbReference>
<dbReference type="InterPro" id="IPR008271">
    <property type="entry name" value="Ser/Thr_kinase_AS"/>
</dbReference>
<evidence type="ECO:0000313" key="10">
    <source>
        <dbReference type="Proteomes" id="UP000316921"/>
    </source>
</evidence>
<evidence type="ECO:0000256" key="1">
    <source>
        <dbReference type="ARBA" id="ARBA00022679"/>
    </source>
</evidence>
<dbReference type="AlphaFoldDB" id="A0A518BEL8"/>
<dbReference type="InterPro" id="IPR017441">
    <property type="entry name" value="Protein_kinase_ATP_BS"/>
</dbReference>
<dbReference type="GO" id="GO:0004674">
    <property type="term" value="F:protein serine/threonine kinase activity"/>
    <property type="evidence" value="ECO:0007669"/>
    <property type="project" value="UniProtKB-EC"/>
</dbReference>
<keyword evidence="1 9" id="KW-0808">Transferase</keyword>
<evidence type="ECO:0000259" key="8">
    <source>
        <dbReference type="PROSITE" id="PS50011"/>
    </source>
</evidence>
<keyword evidence="7" id="KW-1133">Transmembrane helix</keyword>
<dbReference type="InterPro" id="IPR016187">
    <property type="entry name" value="CTDL_fold"/>
</dbReference>
<dbReference type="Pfam" id="PF00069">
    <property type="entry name" value="Pkinase"/>
    <property type="match status" value="1"/>
</dbReference>
<keyword evidence="7" id="KW-0472">Membrane</keyword>